<accession>A0A9Q9SC68</accession>
<dbReference type="Proteomes" id="UP001448498">
    <property type="component" value="Chromosome 3"/>
</dbReference>
<evidence type="ECO:0000256" key="1">
    <source>
        <dbReference type="ARBA" id="ARBA00010529"/>
    </source>
</evidence>
<dbReference type="EMBL" id="CP109822">
    <property type="protein sequence ID" value="XAE50184.1"/>
    <property type="molecule type" value="Genomic_DNA"/>
</dbReference>
<dbReference type="InterPro" id="IPR020816">
    <property type="entry name" value="Histone-like_DNA-bd_CS"/>
</dbReference>
<keyword evidence="3 6" id="KW-0238">DNA-binding</keyword>
<dbReference type="InterPro" id="IPR000119">
    <property type="entry name" value="Hist_DNA-bd"/>
</dbReference>
<dbReference type="SUPFAM" id="SSF47729">
    <property type="entry name" value="IHF-like DNA-binding proteins"/>
    <property type="match status" value="1"/>
</dbReference>
<dbReference type="RefSeq" id="WP_059240446.1">
    <property type="nucleotide sequence ID" value="NZ_CABVPX010000001.1"/>
</dbReference>
<evidence type="ECO:0000256" key="3">
    <source>
        <dbReference type="ARBA" id="ARBA00023125"/>
    </source>
</evidence>
<dbReference type="EMBL" id="CABVPX010000001">
    <property type="protein sequence ID" value="VWB05103.1"/>
    <property type="molecule type" value="Genomic_DNA"/>
</dbReference>
<keyword evidence="5" id="KW-0472">Membrane</keyword>
<keyword evidence="9" id="KW-1185">Reference proteome</keyword>
<dbReference type="GO" id="GO:0030261">
    <property type="term" value="P:chromosome condensation"/>
    <property type="evidence" value="ECO:0007669"/>
    <property type="project" value="UniProtKB-KW"/>
</dbReference>
<dbReference type="GO" id="GO:0030527">
    <property type="term" value="F:structural constituent of chromatin"/>
    <property type="evidence" value="ECO:0007669"/>
    <property type="project" value="InterPro"/>
</dbReference>
<comment type="similarity">
    <text evidence="1 4">Belongs to the bacterial histone-like protein family.</text>
</comment>
<evidence type="ECO:0000256" key="2">
    <source>
        <dbReference type="ARBA" id="ARBA00023067"/>
    </source>
</evidence>
<dbReference type="PROSITE" id="PS00045">
    <property type="entry name" value="HISTONE_LIKE"/>
    <property type="match status" value="1"/>
</dbReference>
<evidence type="ECO:0000313" key="8">
    <source>
        <dbReference type="Proteomes" id="UP000494172"/>
    </source>
</evidence>
<protein>
    <submittedName>
        <fullName evidence="6">DNA-binding protein HU-alpha</fullName>
    </submittedName>
    <submittedName>
        <fullName evidence="7">HU family DNA-binding protein</fullName>
    </submittedName>
</protein>
<evidence type="ECO:0000313" key="9">
    <source>
        <dbReference type="Proteomes" id="UP001448498"/>
    </source>
</evidence>
<proteinExistence type="inferred from homology"/>
<dbReference type="PRINTS" id="PR01727">
    <property type="entry name" value="DNABINDINGHU"/>
</dbReference>
<evidence type="ECO:0000313" key="7">
    <source>
        <dbReference type="EMBL" id="XAE50184.1"/>
    </source>
</evidence>
<dbReference type="Proteomes" id="UP000494172">
    <property type="component" value="Unassembled WGS sequence"/>
</dbReference>
<dbReference type="AlphaFoldDB" id="A0A9Q9SC68"/>
<keyword evidence="5" id="KW-1133">Transmembrane helix</keyword>
<gene>
    <name evidence="6" type="ORF">BAR24066_00029</name>
    <name evidence="7" type="ORF">OHZ10_27230</name>
</gene>
<reference evidence="6 8" key="1">
    <citation type="submission" date="2019-09" db="EMBL/GenBank/DDBJ databases">
        <authorList>
            <person name="Depoorter E."/>
        </authorList>
    </citation>
    <scope>NUCLEOTIDE SEQUENCE [LARGE SCALE GENOMIC DNA]</scope>
    <source>
        <strain evidence="6">LMG 24066</strain>
    </source>
</reference>
<keyword evidence="2" id="KW-0226">DNA condensation</keyword>
<sequence length="94" mass="9618">MNKQGLVDAVVFSTGLNRVAATEAVDTVINTIVGAVAAGAAVQLVGFGSFRQGKRAARVGRNPSTGEEIRIAAVKTVKFTAGTAFKSAVNAIKK</sequence>
<dbReference type="InterPro" id="IPR010992">
    <property type="entry name" value="IHF-like_DNA-bd_dom_sf"/>
</dbReference>
<dbReference type="SMART" id="SM00411">
    <property type="entry name" value="BHL"/>
    <property type="match status" value="1"/>
</dbReference>
<evidence type="ECO:0000313" key="6">
    <source>
        <dbReference type="EMBL" id="VWB05103.1"/>
    </source>
</evidence>
<dbReference type="GO" id="GO:0003677">
    <property type="term" value="F:DNA binding"/>
    <property type="evidence" value="ECO:0007669"/>
    <property type="project" value="UniProtKB-KW"/>
</dbReference>
<dbReference type="CDD" id="cd13831">
    <property type="entry name" value="HU"/>
    <property type="match status" value="1"/>
</dbReference>
<dbReference type="Pfam" id="PF00216">
    <property type="entry name" value="Bac_DNA_binding"/>
    <property type="match status" value="1"/>
</dbReference>
<name>A0A9Q9SC68_9BURK</name>
<organism evidence="6 8">
    <name type="scientific">Burkholderia arboris</name>
    <dbReference type="NCBI Taxonomy" id="488730"/>
    <lineage>
        <taxon>Bacteria</taxon>
        <taxon>Pseudomonadati</taxon>
        <taxon>Pseudomonadota</taxon>
        <taxon>Betaproteobacteria</taxon>
        <taxon>Burkholderiales</taxon>
        <taxon>Burkholderiaceae</taxon>
        <taxon>Burkholderia</taxon>
        <taxon>Burkholderia cepacia complex</taxon>
    </lineage>
</organism>
<keyword evidence="5" id="KW-0812">Transmembrane</keyword>
<dbReference type="PANTHER" id="PTHR33175:SF3">
    <property type="entry name" value="DNA-BINDING PROTEIN HU-BETA"/>
    <property type="match status" value="1"/>
</dbReference>
<evidence type="ECO:0000256" key="5">
    <source>
        <dbReference type="SAM" id="Phobius"/>
    </source>
</evidence>
<dbReference type="PANTHER" id="PTHR33175">
    <property type="entry name" value="DNA-BINDING PROTEIN HU"/>
    <property type="match status" value="1"/>
</dbReference>
<evidence type="ECO:0000256" key="4">
    <source>
        <dbReference type="RuleBase" id="RU003939"/>
    </source>
</evidence>
<feature type="transmembrane region" description="Helical" evidence="5">
    <location>
        <begin position="31"/>
        <end position="50"/>
    </location>
</feature>
<reference evidence="7 9" key="2">
    <citation type="submission" date="2022-10" db="EMBL/GenBank/DDBJ databases">
        <title>Genomic of Burkholderia cepacia PN-1.</title>
        <authorList>
            <person name="Yang Y."/>
            <person name="Guan H."/>
            <person name="Huang J."/>
        </authorList>
    </citation>
    <scope>NUCLEOTIDE SEQUENCE [LARGE SCALE GENOMIC DNA]</scope>
    <source>
        <strain evidence="7 9">PN-1</strain>
    </source>
</reference>
<dbReference type="Gene3D" id="4.10.520.10">
    <property type="entry name" value="IHF-like DNA-binding proteins"/>
    <property type="match status" value="1"/>
</dbReference>